<comment type="caution">
    <text evidence="2">The sequence shown here is derived from an EMBL/GenBank/DDBJ whole genome shotgun (WGS) entry which is preliminary data.</text>
</comment>
<protein>
    <submittedName>
        <fullName evidence="2">Uncharacterized protein</fullName>
    </submittedName>
</protein>
<dbReference type="AlphaFoldDB" id="A0AAN7RTD0"/>
<evidence type="ECO:0000313" key="3">
    <source>
        <dbReference type="Proteomes" id="UP001333110"/>
    </source>
</evidence>
<sequence length="223" mass="24260">MRGSGKGGADLFSLVSSDRSRGNGLNLHDGKFRLDIRKKFSTERVDKHWNKLPREVVMSPSLLIFKKWLDNALKYMRREKNRRKECVANGSSSGASMTLSGALQRGGQLGFPNRGDLRGSPESSQEPAARVTAADETWAGPGTLAAEPLPHIEKKAWSPIKATSNATNRARKQGTEHQQGCGVAVHMQGCAGRVLKLCQLNKGSNGIHLAESHGLSKLCTHHD</sequence>
<feature type="region of interest" description="Disordered" evidence="1">
    <location>
        <begin position="84"/>
        <end position="137"/>
    </location>
</feature>
<feature type="compositionally biased region" description="Polar residues" evidence="1">
    <location>
        <begin position="89"/>
        <end position="101"/>
    </location>
</feature>
<accession>A0AAN7RTD0</accession>
<evidence type="ECO:0000256" key="1">
    <source>
        <dbReference type="SAM" id="MobiDB-lite"/>
    </source>
</evidence>
<gene>
    <name evidence="2" type="ORF">QYF61_005406</name>
</gene>
<proteinExistence type="predicted"/>
<evidence type="ECO:0000313" key="2">
    <source>
        <dbReference type="EMBL" id="KAK4815660.1"/>
    </source>
</evidence>
<organism evidence="2 3">
    <name type="scientific">Mycteria americana</name>
    <name type="common">Wood stork</name>
    <dbReference type="NCBI Taxonomy" id="33587"/>
    <lineage>
        <taxon>Eukaryota</taxon>
        <taxon>Metazoa</taxon>
        <taxon>Chordata</taxon>
        <taxon>Craniata</taxon>
        <taxon>Vertebrata</taxon>
        <taxon>Euteleostomi</taxon>
        <taxon>Archelosauria</taxon>
        <taxon>Archosauria</taxon>
        <taxon>Dinosauria</taxon>
        <taxon>Saurischia</taxon>
        <taxon>Theropoda</taxon>
        <taxon>Coelurosauria</taxon>
        <taxon>Aves</taxon>
        <taxon>Neognathae</taxon>
        <taxon>Neoaves</taxon>
        <taxon>Aequornithes</taxon>
        <taxon>Ciconiiformes</taxon>
        <taxon>Ciconiidae</taxon>
        <taxon>Mycteria</taxon>
    </lineage>
</organism>
<keyword evidence="3" id="KW-1185">Reference proteome</keyword>
<dbReference type="Proteomes" id="UP001333110">
    <property type="component" value="Unassembled WGS sequence"/>
</dbReference>
<dbReference type="EMBL" id="JAUNZN010000009">
    <property type="protein sequence ID" value="KAK4815660.1"/>
    <property type="molecule type" value="Genomic_DNA"/>
</dbReference>
<reference evidence="2 3" key="1">
    <citation type="journal article" date="2023" name="J. Hered.">
        <title>Chromosome-level genome of the wood stork (Mycteria americana) provides insight into avian chromosome evolution.</title>
        <authorList>
            <person name="Flamio R. Jr."/>
            <person name="Ramstad K.M."/>
        </authorList>
    </citation>
    <scope>NUCLEOTIDE SEQUENCE [LARGE SCALE GENOMIC DNA]</scope>
    <source>
        <strain evidence="2">JAX WOST 10</strain>
    </source>
</reference>
<name>A0AAN7RTD0_MYCAM</name>